<evidence type="ECO:0000313" key="1">
    <source>
        <dbReference type="EMBL" id="KAJ6677473.1"/>
    </source>
</evidence>
<sequence>MQSRRQPSIFAPYIKHLYRFTHIPLMTQPINQNIINPHTQFHISITNSNKIIKSFQKLILLVKSFKNHGTSSITKHAILTTNKSIKKLYSII</sequence>
<keyword evidence="2" id="KW-1185">Reference proteome</keyword>
<protein>
    <submittedName>
        <fullName evidence="1">Uncharacterized protein</fullName>
    </submittedName>
</protein>
<evidence type="ECO:0000313" key="2">
    <source>
        <dbReference type="Proteomes" id="UP001151752"/>
    </source>
</evidence>
<gene>
    <name evidence="1" type="ORF">OIU74_005784</name>
</gene>
<reference evidence="1" key="1">
    <citation type="submission" date="2022-11" db="EMBL/GenBank/DDBJ databases">
        <authorList>
            <person name="Hyden B.L."/>
            <person name="Feng K."/>
            <person name="Yates T."/>
            <person name="Jawdy S."/>
            <person name="Smart L.B."/>
            <person name="Muchero W."/>
        </authorList>
    </citation>
    <scope>NUCLEOTIDE SEQUENCE</scope>
    <source>
        <tissue evidence="1">Shoot tip</tissue>
    </source>
</reference>
<accession>A0A9Q0NWX1</accession>
<comment type="caution">
    <text evidence="1">The sequence shown here is derived from an EMBL/GenBank/DDBJ whole genome shotgun (WGS) entry which is preliminary data.</text>
</comment>
<organism evidence="1 2">
    <name type="scientific">Salix koriyanagi</name>
    <dbReference type="NCBI Taxonomy" id="2511006"/>
    <lineage>
        <taxon>Eukaryota</taxon>
        <taxon>Viridiplantae</taxon>
        <taxon>Streptophyta</taxon>
        <taxon>Embryophyta</taxon>
        <taxon>Tracheophyta</taxon>
        <taxon>Spermatophyta</taxon>
        <taxon>Magnoliopsida</taxon>
        <taxon>eudicotyledons</taxon>
        <taxon>Gunneridae</taxon>
        <taxon>Pentapetalae</taxon>
        <taxon>rosids</taxon>
        <taxon>fabids</taxon>
        <taxon>Malpighiales</taxon>
        <taxon>Salicaceae</taxon>
        <taxon>Saliceae</taxon>
        <taxon>Salix</taxon>
    </lineage>
</organism>
<dbReference type="AlphaFoldDB" id="A0A9Q0NWX1"/>
<reference evidence="1" key="2">
    <citation type="journal article" date="2023" name="Int. J. Mol. Sci.">
        <title>De Novo Assembly and Annotation of 11 Diverse Shrub Willow (Salix) Genomes Reveals Novel Gene Organization in Sex-Linked Regions.</title>
        <authorList>
            <person name="Hyden B."/>
            <person name="Feng K."/>
            <person name="Yates T.B."/>
            <person name="Jawdy S."/>
            <person name="Cereghino C."/>
            <person name="Smart L.B."/>
            <person name="Muchero W."/>
        </authorList>
    </citation>
    <scope>NUCLEOTIDE SEQUENCE</scope>
    <source>
        <tissue evidence="1">Shoot tip</tissue>
    </source>
</reference>
<name>A0A9Q0NWX1_9ROSI</name>
<proteinExistence type="predicted"/>
<dbReference type="EMBL" id="JAPFFM010000110">
    <property type="protein sequence ID" value="KAJ6677473.1"/>
    <property type="molecule type" value="Genomic_DNA"/>
</dbReference>
<dbReference type="Proteomes" id="UP001151752">
    <property type="component" value="Unassembled WGS sequence"/>
</dbReference>